<feature type="site" description="Important for substrate recognition" evidence="7">
    <location>
        <position position="257"/>
    </location>
</feature>
<feature type="binding site" evidence="6">
    <location>
        <position position="90"/>
    </location>
    <ligand>
        <name>substrate</name>
    </ligand>
</feature>
<feature type="active site" description="Proton donor" evidence="5">
    <location>
        <position position="185"/>
    </location>
</feature>
<organism evidence="8 9">
    <name type="scientific">Treponema peruense</name>
    <dbReference type="NCBI Taxonomy" id="2787628"/>
    <lineage>
        <taxon>Bacteria</taxon>
        <taxon>Pseudomonadati</taxon>
        <taxon>Spirochaetota</taxon>
        <taxon>Spirochaetia</taxon>
        <taxon>Spirochaetales</taxon>
        <taxon>Treponemataceae</taxon>
        <taxon>Treponema</taxon>
    </lineage>
</organism>
<dbReference type="PIRSF" id="PIRSF026534">
    <property type="entry name" value="Endo_alpha-L-arabinosidase"/>
    <property type="match status" value="1"/>
</dbReference>
<sequence length="300" mass="33664">MPLLELCGFTSTHDPVIVKENGLYYRFQTGPGIPVAVSDNLCSWKYCRKVFDENPRWTSEKIPGSTHFWAPEVVFRDGWWRIYYSVSTFGSNRSAIGLARSRTLDVNSAEYGWEDLGAIIESVPENNYNCIDPALIRDENGTDVLLFGSFWGGLQEIALGADGFVKKGEKPVTVASRGTNPNPIEGGYLFKHGKYYYLFASHDFCCRGTASSYHIVVGRSESVCGPFYDDIGVSMSDGGGTTLRNGLSYSRWAGPGHNTVFADTDNKIYLVYHAYDRLNNGEPELQIEELKWNEYGWPEF</sequence>
<dbReference type="GO" id="GO:0046558">
    <property type="term" value="F:arabinan endo-1,5-alpha-L-arabinosidase activity"/>
    <property type="evidence" value="ECO:0007669"/>
    <property type="project" value="InterPro"/>
</dbReference>
<reference evidence="8 9" key="1">
    <citation type="submission" date="2020-11" db="EMBL/GenBank/DDBJ databases">
        <title>Treponema Peruensis nv. sp., first commensal Treponema isolated from human feces.</title>
        <authorList>
            <person name="Belkhou C."/>
            <person name="Raes J."/>
        </authorList>
    </citation>
    <scope>NUCLEOTIDE SEQUENCE [LARGE SCALE GENOMIC DNA]</scope>
    <source>
        <strain evidence="8 9">RCC2812</strain>
    </source>
</reference>
<keyword evidence="4" id="KW-0326">Glycosidase</keyword>
<feature type="binding site" evidence="6">
    <location>
        <begin position="149"/>
        <end position="151"/>
    </location>
    <ligand>
        <name>substrate</name>
    </ligand>
</feature>
<dbReference type="InterPro" id="IPR050727">
    <property type="entry name" value="GH43_arabinanases"/>
</dbReference>
<dbReference type="PANTHER" id="PTHR43301">
    <property type="entry name" value="ARABINAN ENDO-1,5-ALPHA-L-ARABINOSIDASE"/>
    <property type="match status" value="1"/>
</dbReference>
<evidence type="ECO:0000313" key="8">
    <source>
        <dbReference type="EMBL" id="QQA01789.1"/>
    </source>
</evidence>
<evidence type="ECO:0000256" key="3">
    <source>
        <dbReference type="ARBA" id="ARBA00022801"/>
    </source>
</evidence>
<protein>
    <submittedName>
        <fullName evidence="8">Arabinan endo-1,5-alpha-L-arabinosidase</fullName>
    </submittedName>
</protein>
<evidence type="ECO:0000256" key="4">
    <source>
        <dbReference type="ARBA" id="ARBA00023295"/>
    </source>
</evidence>
<evidence type="ECO:0000256" key="5">
    <source>
        <dbReference type="PIRSR" id="PIRSR026534-1"/>
    </source>
</evidence>
<dbReference type="KEGG" id="tper:IWA51_04045"/>
<evidence type="ECO:0000256" key="2">
    <source>
        <dbReference type="ARBA" id="ARBA00009865"/>
    </source>
</evidence>
<dbReference type="InterPro" id="IPR016840">
    <property type="entry name" value="Glyco_hydro_43_endo_a_Ara-ase"/>
</dbReference>
<dbReference type="PANTHER" id="PTHR43301:SF3">
    <property type="entry name" value="ARABINAN ENDO-1,5-ALPHA-L-ARABINOSIDASE A-RELATED"/>
    <property type="match status" value="1"/>
</dbReference>
<evidence type="ECO:0000256" key="1">
    <source>
        <dbReference type="ARBA" id="ARBA00004834"/>
    </source>
</evidence>
<dbReference type="EMBL" id="CP064936">
    <property type="protein sequence ID" value="QQA01789.1"/>
    <property type="molecule type" value="Genomic_DNA"/>
</dbReference>
<dbReference type="InterPro" id="IPR023296">
    <property type="entry name" value="Glyco_hydro_beta-prop_sf"/>
</dbReference>
<dbReference type="Pfam" id="PF04616">
    <property type="entry name" value="Glyco_hydro_43"/>
    <property type="match status" value="1"/>
</dbReference>
<dbReference type="CDD" id="cd08998">
    <property type="entry name" value="GH43_Arb43a-like"/>
    <property type="match status" value="1"/>
</dbReference>
<feature type="site" description="Important for catalytic activity, responsible for pKa modulation of the active site Glu and correct orientation of both the proton donor and substrate" evidence="7">
    <location>
        <position position="132"/>
    </location>
</feature>
<evidence type="ECO:0000313" key="9">
    <source>
        <dbReference type="Proteomes" id="UP000595224"/>
    </source>
</evidence>
<feature type="binding site" evidence="6">
    <location>
        <begin position="129"/>
        <end position="132"/>
    </location>
    <ligand>
        <name>substrate</name>
    </ligand>
</feature>
<comment type="pathway">
    <text evidence="1">Glycan metabolism; L-arabinan degradation.</text>
</comment>
<dbReference type="Proteomes" id="UP000595224">
    <property type="component" value="Chromosome"/>
</dbReference>
<accession>A0A7T3REX8</accession>
<proteinExistence type="inferred from homology"/>
<evidence type="ECO:0000256" key="7">
    <source>
        <dbReference type="PIRSR" id="PIRSR026534-3"/>
    </source>
</evidence>
<keyword evidence="3" id="KW-0378">Hydrolase</keyword>
<evidence type="ECO:0000256" key="6">
    <source>
        <dbReference type="PIRSR" id="PIRSR026534-2"/>
    </source>
</evidence>
<dbReference type="AlphaFoldDB" id="A0A7T3REX8"/>
<comment type="similarity">
    <text evidence="2">Belongs to the glycosyl hydrolase 43 family.</text>
</comment>
<dbReference type="SUPFAM" id="SSF75005">
    <property type="entry name" value="Arabinanase/levansucrase/invertase"/>
    <property type="match status" value="1"/>
</dbReference>
<dbReference type="UniPathway" id="UPA00667"/>
<feature type="active site" description="Proton acceptor" evidence="5">
    <location>
        <position position="14"/>
    </location>
</feature>
<keyword evidence="9" id="KW-1185">Reference proteome</keyword>
<dbReference type="RefSeq" id="WP_198443329.1">
    <property type="nucleotide sequence ID" value="NZ_CP064936.1"/>
</dbReference>
<name>A0A7T3REX8_9SPIR</name>
<dbReference type="Gene3D" id="2.115.10.20">
    <property type="entry name" value="Glycosyl hydrolase domain, family 43"/>
    <property type="match status" value="1"/>
</dbReference>
<feature type="binding site" evidence="6">
    <location>
        <position position="14"/>
    </location>
    <ligand>
        <name>substrate</name>
    </ligand>
</feature>
<gene>
    <name evidence="8" type="ORF">IWA51_04045</name>
</gene>
<dbReference type="InterPro" id="IPR006710">
    <property type="entry name" value="Glyco_hydro_43"/>
</dbReference>
<dbReference type="GO" id="GO:0031222">
    <property type="term" value="P:arabinan catabolic process"/>
    <property type="evidence" value="ECO:0007669"/>
    <property type="project" value="UniProtKB-UniPathway"/>
</dbReference>